<dbReference type="STRING" id="1121881.SAMN02745225_01526"/>
<dbReference type="InterPro" id="IPR045179">
    <property type="entry name" value="YgfZ/GcvT"/>
</dbReference>
<dbReference type="Gene3D" id="3.30.1360.120">
    <property type="entry name" value="Probable tRNA modification gtpase trme, domain 1"/>
    <property type="match status" value="1"/>
</dbReference>
<dbReference type="SUPFAM" id="SSF103025">
    <property type="entry name" value="Folate-binding domain"/>
    <property type="match status" value="1"/>
</dbReference>
<dbReference type="InterPro" id="IPR027266">
    <property type="entry name" value="TrmE/GcvT-like"/>
</dbReference>
<evidence type="ECO:0000313" key="3">
    <source>
        <dbReference type="Proteomes" id="UP000184295"/>
    </source>
</evidence>
<evidence type="ECO:0000313" key="2">
    <source>
        <dbReference type="EMBL" id="SHE75490.1"/>
    </source>
</evidence>
<dbReference type="GO" id="GO:0008168">
    <property type="term" value="F:methyltransferase activity"/>
    <property type="evidence" value="ECO:0007669"/>
    <property type="project" value="UniProtKB-KW"/>
</dbReference>
<keyword evidence="3" id="KW-1185">Reference proteome</keyword>
<keyword evidence="2" id="KW-0808">Transferase</keyword>
<dbReference type="OrthoDB" id="9796287at2"/>
<proteinExistence type="predicted"/>
<evidence type="ECO:0000256" key="1">
    <source>
        <dbReference type="ARBA" id="ARBA00022946"/>
    </source>
</evidence>
<dbReference type="Gene3D" id="3.30.70.1400">
    <property type="entry name" value="Aminomethyltransferase beta-barrel domains"/>
    <property type="match status" value="1"/>
</dbReference>
<keyword evidence="2" id="KW-0489">Methyltransferase</keyword>
<dbReference type="GO" id="GO:0032259">
    <property type="term" value="P:methylation"/>
    <property type="evidence" value="ECO:0007669"/>
    <property type="project" value="UniProtKB-KW"/>
</dbReference>
<keyword evidence="1" id="KW-0809">Transit peptide</keyword>
<dbReference type="Proteomes" id="UP000184295">
    <property type="component" value="Unassembled WGS sequence"/>
</dbReference>
<dbReference type="RefSeq" id="WP_072790842.1">
    <property type="nucleotide sequence ID" value="NZ_FQUL01000021.1"/>
</dbReference>
<dbReference type="AlphaFoldDB" id="A0A1M4W2W0"/>
<dbReference type="GO" id="GO:0016226">
    <property type="term" value="P:iron-sulfur cluster assembly"/>
    <property type="evidence" value="ECO:0007669"/>
    <property type="project" value="TreeGrafter"/>
</dbReference>
<organism evidence="2 3">
    <name type="scientific">Ferrithrix thermotolerans DSM 19514</name>
    <dbReference type="NCBI Taxonomy" id="1121881"/>
    <lineage>
        <taxon>Bacteria</taxon>
        <taxon>Bacillati</taxon>
        <taxon>Actinomycetota</taxon>
        <taxon>Acidimicrobiia</taxon>
        <taxon>Acidimicrobiales</taxon>
        <taxon>Acidimicrobiaceae</taxon>
        <taxon>Ferrithrix</taxon>
    </lineage>
</organism>
<sequence length="278" mass="30539">MTRFEMDCVVLSGKGAETYLQGQITQDVTEVAVGGSIDAFVLEPSGKVHSLVTVLRAESEFYLLIDSGYRDGLIERLERFSIRSKTEFDTVAATITSHEVQALSGEAATHVYRATKLIPLEFSISIGEPIEHLKDTNFEVIRGLRVSSCIPSMVDVLGQNVFPASFPALFESAVSLKKGCYTGQELVARMDSRGSSAPLVFRGFRPYGETALYRDMIPQSLELRYKDDKAGVLTSLVFDEDNKLVVAGGYLKRTVRLDVTETLGIVGTDLSLEPCFCL</sequence>
<protein>
    <submittedName>
        <fullName evidence="2">Aminomethyltransferase folate-binding domain-containing protein</fullName>
    </submittedName>
</protein>
<dbReference type="PANTHER" id="PTHR22602">
    <property type="entry name" value="TRANSFERASE CAF17, MITOCHONDRIAL-RELATED"/>
    <property type="match status" value="1"/>
</dbReference>
<accession>A0A1M4W2W0</accession>
<dbReference type="EMBL" id="FQUL01000021">
    <property type="protein sequence ID" value="SHE75490.1"/>
    <property type="molecule type" value="Genomic_DNA"/>
</dbReference>
<dbReference type="PANTHER" id="PTHR22602:SF0">
    <property type="entry name" value="TRANSFERASE CAF17, MITOCHONDRIAL-RELATED"/>
    <property type="match status" value="1"/>
</dbReference>
<dbReference type="InterPro" id="IPR017703">
    <property type="entry name" value="YgfZ/GCV_T_CS"/>
</dbReference>
<gene>
    <name evidence="2" type="ORF">SAMN02745225_01526</name>
</gene>
<reference evidence="3" key="1">
    <citation type="submission" date="2016-11" db="EMBL/GenBank/DDBJ databases">
        <authorList>
            <person name="Varghese N."/>
            <person name="Submissions S."/>
        </authorList>
    </citation>
    <scope>NUCLEOTIDE SEQUENCE [LARGE SCALE GENOMIC DNA]</scope>
    <source>
        <strain evidence="3">DSM 19514</strain>
    </source>
</reference>
<dbReference type="NCBIfam" id="TIGR03317">
    <property type="entry name" value="ygfZ_signature"/>
    <property type="match status" value="1"/>
</dbReference>
<name>A0A1M4W2W0_9ACTN</name>